<dbReference type="Proteomes" id="UP000270219">
    <property type="component" value="Unassembled WGS sequence"/>
</dbReference>
<keyword evidence="1" id="KW-0472">Membrane</keyword>
<feature type="transmembrane region" description="Helical" evidence="1">
    <location>
        <begin position="6"/>
        <end position="27"/>
    </location>
</feature>
<reference evidence="2 3" key="1">
    <citation type="submission" date="2018-10" db="EMBL/GenBank/DDBJ databases">
        <title>Oceanobacillus sp. YLB-02 draft genome.</title>
        <authorList>
            <person name="Yu L."/>
        </authorList>
    </citation>
    <scope>NUCLEOTIDE SEQUENCE [LARGE SCALE GENOMIC DNA]</scope>
    <source>
        <strain evidence="2 3">YLB-02</strain>
    </source>
</reference>
<dbReference type="AlphaFoldDB" id="A0A498D5W1"/>
<protein>
    <submittedName>
        <fullName evidence="2">DUF948 domain-containing protein</fullName>
    </submittedName>
</protein>
<dbReference type="OrthoDB" id="2437843at2"/>
<accession>A0A498D5W1</accession>
<gene>
    <name evidence="2" type="ORF">D8M04_19760</name>
</gene>
<dbReference type="RefSeq" id="WP_121525120.1">
    <property type="nucleotide sequence ID" value="NZ_RCHR01000015.1"/>
</dbReference>
<organism evidence="2 3">
    <name type="scientific">Oceanobacillus piezotolerans</name>
    <dbReference type="NCBI Taxonomy" id="2448030"/>
    <lineage>
        <taxon>Bacteria</taxon>
        <taxon>Bacillati</taxon>
        <taxon>Bacillota</taxon>
        <taxon>Bacilli</taxon>
        <taxon>Bacillales</taxon>
        <taxon>Bacillaceae</taxon>
        <taxon>Oceanobacillus</taxon>
    </lineage>
</organism>
<comment type="caution">
    <text evidence="2">The sequence shown here is derived from an EMBL/GenBank/DDBJ whole genome shotgun (WGS) entry which is preliminary data.</text>
</comment>
<dbReference type="InterPro" id="IPR009293">
    <property type="entry name" value="UPF0478"/>
</dbReference>
<keyword evidence="3" id="KW-1185">Reference proteome</keyword>
<proteinExistence type="predicted"/>
<evidence type="ECO:0000256" key="1">
    <source>
        <dbReference type="SAM" id="Phobius"/>
    </source>
</evidence>
<sequence>MLWVGIGLSIIGVALLIISIVLIKPLLKLSGVFGSLQKTTDELPTTVNTLTSQTTEAIGTGVETLNQVNVQIKELSPVFRIVGDIGRATNKLSSSVVHQVEERDETQPNGKLAAKDFKGFYGLIALVYLLFKSKK</sequence>
<dbReference type="EMBL" id="RCHR01000015">
    <property type="protein sequence ID" value="RLL39949.1"/>
    <property type="molecule type" value="Genomic_DNA"/>
</dbReference>
<dbReference type="Pfam" id="PF06103">
    <property type="entry name" value="DUF948"/>
    <property type="match status" value="1"/>
</dbReference>
<name>A0A498D5W1_9BACI</name>
<keyword evidence="1" id="KW-0812">Transmembrane</keyword>
<evidence type="ECO:0000313" key="3">
    <source>
        <dbReference type="Proteomes" id="UP000270219"/>
    </source>
</evidence>
<keyword evidence="1" id="KW-1133">Transmembrane helix</keyword>
<evidence type="ECO:0000313" key="2">
    <source>
        <dbReference type="EMBL" id="RLL39949.1"/>
    </source>
</evidence>